<dbReference type="EMBL" id="FOCP01000014">
    <property type="protein sequence ID" value="SEN33352.1"/>
    <property type="molecule type" value="Genomic_DNA"/>
</dbReference>
<dbReference type="OrthoDB" id="3902805at2"/>
<evidence type="ECO:0000259" key="1">
    <source>
        <dbReference type="Pfam" id="PF00723"/>
    </source>
</evidence>
<dbReference type="Proteomes" id="UP000199459">
    <property type="component" value="Unassembled WGS sequence"/>
</dbReference>
<dbReference type="GO" id="GO:0004553">
    <property type="term" value="F:hydrolase activity, hydrolyzing O-glycosyl compounds"/>
    <property type="evidence" value="ECO:0007669"/>
    <property type="project" value="TreeGrafter"/>
</dbReference>
<dbReference type="PANTHER" id="PTHR31616">
    <property type="entry name" value="TREHALASE"/>
    <property type="match status" value="1"/>
</dbReference>
<dbReference type="PANTHER" id="PTHR31616:SF0">
    <property type="entry name" value="GLUCAN 1,4-ALPHA-GLUCOSIDASE"/>
    <property type="match status" value="1"/>
</dbReference>
<dbReference type="STRING" id="917.SAMN05216326_11476"/>
<dbReference type="Gene3D" id="1.50.10.10">
    <property type="match status" value="1"/>
</dbReference>
<evidence type="ECO:0000313" key="3">
    <source>
        <dbReference type="EMBL" id="SEN33352.1"/>
    </source>
</evidence>
<dbReference type="Pfam" id="PF19291">
    <property type="entry name" value="TREH_N"/>
    <property type="match status" value="1"/>
</dbReference>
<dbReference type="RefSeq" id="WP_090632628.1">
    <property type="nucleotide sequence ID" value="NZ_FOCP01000014.1"/>
</dbReference>
<dbReference type="InterPro" id="IPR008928">
    <property type="entry name" value="6-hairpin_glycosidase_sf"/>
</dbReference>
<sequence>MTIPDRYCPIEDYGLIGNLETTALVSKWGSIDFMPYPRFDSPTIFTALLDRSSGGSFSIEILCDEVNHKQLYLPDTAILITRYLTNVGIAELTDFMPVDEENNRFVLIRMLKIIKGDHTVRVELNPRFAYGKFGFGVTKQNGTLLIQSKGANEQAFRLICPVDFELEDDRLVAEIHLKARDEICFALLSEDTSEYPGTDDDLKAFAKKNFDRTLHFWRNWNNQSAYSGRWQDIVRRSAITLKLLTSCRYGSTVAAATFGLPEHIGGQRNWDYRYTWIRDAAFTMYAFLRLGYNREARQFIHWIQQRSLEIDSADELKLMYRIDGTFDLEEHEIPHLEGYKGSTPVRSGNGAYNQFQLDIFGELIDTIYLYNKNAEPISYDFWLSLTKFINFVCENWKQKGHGIWEVRDGEKEFLISKVMSWVALDRGLRIAENRSFPAPLERWRTTRNEVFNDVYHNFWNPERKAFVQYRGADALDASALLMPLVRMLSPNEPRWISTLQAIESELVTDSLVYRYNLDNGASDGFSGEEGTFSMCSFWYIECLAKSGKIDKAILYFEKMLGYANHLGLYSEQINLKGEQLGNFPQAFTHLGLISAAYQLQLLLSQDNH</sequence>
<reference evidence="3 4" key="1">
    <citation type="submission" date="2016-10" db="EMBL/GenBank/DDBJ databases">
        <authorList>
            <person name="de Groot N.N."/>
        </authorList>
    </citation>
    <scope>NUCLEOTIDE SEQUENCE [LARGE SCALE GENOMIC DNA]</scope>
    <source>
        <strain evidence="3 4">Nm22</strain>
    </source>
</reference>
<dbReference type="InterPro" id="IPR045582">
    <property type="entry name" value="Trehalase-like_N"/>
</dbReference>
<organism evidence="3 4">
    <name type="scientific">Nitrosomonas marina</name>
    <dbReference type="NCBI Taxonomy" id="917"/>
    <lineage>
        <taxon>Bacteria</taxon>
        <taxon>Pseudomonadati</taxon>
        <taxon>Pseudomonadota</taxon>
        <taxon>Betaproteobacteria</taxon>
        <taxon>Nitrosomonadales</taxon>
        <taxon>Nitrosomonadaceae</taxon>
        <taxon>Nitrosomonas</taxon>
    </lineage>
</organism>
<evidence type="ECO:0000313" key="4">
    <source>
        <dbReference type="Proteomes" id="UP000199459"/>
    </source>
</evidence>
<name>A0A1H8FNR4_9PROT</name>
<proteinExistence type="predicted"/>
<accession>A0A1H8FNR4</accession>
<feature type="domain" description="Trehalase-like N-terminal" evidence="2">
    <location>
        <begin position="8"/>
        <end position="172"/>
    </location>
</feature>
<dbReference type="AlphaFoldDB" id="A0A1H8FNR4"/>
<dbReference type="InterPro" id="IPR011613">
    <property type="entry name" value="GH15-like"/>
</dbReference>
<dbReference type="SUPFAM" id="SSF48208">
    <property type="entry name" value="Six-hairpin glycosidases"/>
    <property type="match status" value="1"/>
</dbReference>
<feature type="domain" description="GH15-like" evidence="1">
    <location>
        <begin position="231"/>
        <end position="597"/>
    </location>
</feature>
<dbReference type="GO" id="GO:0005975">
    <property type="term" value="P:carbohydrate metabolic process"/>
    <property type="evidence" value="ECO:0007669"/>
    <property type="project" value="InterPro"/>
</dbReference>
<gene>
    <name evidence="3" type="ORF">SAMN05216325_11412</name>
</gene>
<evidence type="ECO:0000259" key="2">
    <source>
        <dbReference type="Pfam" id="PF19291"/>
    </source>
</evidence>
<dbReference type="InterPro" id="IPR012341">
    <property type="entry name" value="6hp_glycosidase-like_sf"/>
</dbReference>
<protein>
    <submittedName>
        <fullName evidence="3">Glucoamylase (Glucan-1,4-alpha-glucosidase), GH15 family</fullName>
    </submittedName>
</protein>
<dbReference type="Pfam" id="PF00723">
    <property type="entry name" value="Glyco_hydro_15"/>
    <property type="match status" value="1"/>
</dbReference>